<name>Q9ANF8_BRAJP</name>
<sequence length="74" mass="8240">MGDRQVADAQACGDHVITHPGIGRQPDLRPLERTAVACLRLRKALFDKKRGIYGKRILDNSRHLEFRAIVGFGG</sequence>
<dbReference type="EMBL" id="AH010242">
    <property type="protein sequence ID" value="AAG60814.1"/>
    <property type="molecule type" value="Genomic_DNA"/>
</dbReference>
<organism evidence="1">
    <name type="scientific">Bradyrhizobium japonicum</name>
    <dbReference type="NCBI Taxonomy" id="375"/>
    <lineage>
        <taxon>Bacteria</taxon>
        <taxon>Pseudomonadati</taxon>
        <taxon>Pseudomonadota</taxon>
        <taxon>Alphaproteobacteria</taxon>
        <taxon>Hyphomicrobiales</taxon>
        <taxon>Nitrobacteraceae</taxon>
        <taxon>Bradyrhizobium</taxon>
    </lineage>
</organism>
<dbReference type="AlphaFoldDB" id="Q9ANF8"/>
<proteinExistence type="predicted"/>
<accession>Q9ANF8</accession>
<gene>
    <name evidence="1" type="primary">251</name>
</gene>
<protein>
    <submittedName>
        <fullName evidence="1">251 protein</fullName>
    </submittedName>
</protein>
<reference evidence="1" key="1">
    <citation type="journal article" date="2001" name="J. Bacteriol.">
        <title>Potential symbiosis-specific genes uncovered by sequencing a 410-kb DNA region of the Bradyrhizobium japonicum chromosome.</title>
        <authorList>
            <person name="Gottfert M."/>
            <person name="Rothlisberger S."/>
            <person name="Kundig C."/>
            <person name="Beck C."/>
            <person name="Marty R."/>
            <person name="Hennecke H."/>
        </authorList>
    </citation>
    <scope>NUCLEOTIDE SEQUENCE</scope>
    <source>
        <strain evidence="1">110spc4</strain>
    </source>
</reference>
<evidence type="ECO:0000313" key="1">
    <source>
        <dbReference type="EMBL" id="AAG60814.1"/>
    </source>
</evidence>